<comment type="similarity">
    <text evidence="3">Belongs to the AB hydrolase superfamily.</text>
</comment>
<evidence type="ECO:0000256" key="3">
    <source>
        <dbReference type="PIRNR" id="PIRNR022950"/>
    </source>
</evidence>
<evidence type="ECO:0000256" key="1">
    <source>
        <dbReference type="ARBA" id="ARBA00022487"/>
    </source>
</evidence>
<dbReference type="SUPFAM" id="SSF53474">
    <property type="entry name" value="alpha/beta-Hydrolases"/>
    <property type="match status" value="1"/>
</dbReference>
<dbReference type="OrthoDB" id="194865at2759"/>
<keyword evidence="2 3" id="KW-0378">Hydrolase</keyword>
<dbReference type="GO" id="GO:0051723">
    <property type="term" value="F:protein methylesterase activity"/>
    <property type="evidence" value="ECO:0007669"/>
    <property type="project" value="InterPro"/>
</dbReference>
<dbReference type="PANTHER" id="PTHR14189:SF0">
    <property type="entry name" value="PROTEIN PHOSPHATASE METHYLESTERASE 1"/>
    <property type="match status" value="1"/>
</dbReference>
<dbReference type="Proteomes" id="UP000719766">
    <property type="component" value="Unassembled WGS sequence"/>
</dbReference>
<comment type="caution">
    <text evidence="4">The sequence shown here is derived from an EMBL/GenBank/DDBJ whole genome shotgun (WGS) entry which is preliminary data.</text>
</comment>
<dbReference type="GeneID" id="64591325"/>
<comment type="function">
    <text evidence="3">Demethylates proteins that have been reversibly carboxymethylated.</text>
</comment>
<sequence length="286" mass="31740">MPRTALLSHPRLAGHIGELSTGMGPPPLYPPNPEFNPLSPASYLSQALQISLPNQALDVRVYYTPLKYEYGCFIVFHHGAGYAGTSFACLTKVIAEVTRDNVGVLAFDARRHGMYSPQVFAEYYFQGIQHHLSLIMHAILNSRPEGYSVQEAIKWHVNTGLIHNPISARLSIPSIIVPADSPLTPSTRANIGFKYKWCWFPSLSSLFLGLSYARLLVLAGAERLDTTLTVSRMQGKFWLKVMAGSGVGHLVHKDGPTKLAEILADFWRRNERIVIRGNVIKMVGEV</sequence>
<dbReference type="InterPro" id="IPR016812">
    <property type="entry name" value="PPase_methylesterase_euk"/>
</dbReference>
<proteinExistence type="inferred from homology"/>
<dbReference type="RefSeq" id="XP_041162708.1">
    <property type="nucleotide sequence ID" value="XM_041297561.1"/>
</dbReference>
<accession>A0A9P7DLE8</accession>
<keyword evidence="5" id="KW-1185">Reference proteome</keyword>
<protein>
    <recommendedName>
        <fullName evidence="3">Protein phosphatase methylesterase 1</fullName>
        <shortName evidence="3">PME-1</shortName>
        <ecNumber evidence="3">3.1.1.-</ecNumber>
    </recommendedName>
</protein>
<gene>
    <name evidence="4" type="ORF">HD556DRAFT_1233067</name>
</gene>
<name>A0A9P7DLE8_9AGAM</name>
<dbReference type="PANTHER" id="PTHR14189">
    <property type="entry name" value="PROTEIN PHOSPHATASE METHYLESTERASE-1 RELATED"/>
    <property type="match status" value="1"/>
</dbReference>
<evidence type="ECO:0000313" key="4">
    <source>
        <dbReference type="EMBL" id="KAG1797755.1"/>
    </source>
</evidence>
<evidence type="ECO:0000313" key="5">
    <source>
        <dbReference type="Proteomes" id="UP000719766"/>
    </source>
</evidence>
<dbReference type="EMBL" id="JABBWE010000015">
    <property type="protein sequence ID" value="KAG1797755.1"/>
    <property type="molecule type" value="Genomic_DNA"/>
</dbReference>
<evidence type="ECO:0000256" key="2">
    <source>
        <dbReference type="ARBA" id="ARBA00022801"/>
    </source>
</evidence>
<keyword evidence="1 3" id="KW-0719">Serine esterase</keyword>
<dbReference type="EC" id="3.1.1.-" evidence="3"/>
<dbReference type="InterPro" id="IPR029058">
    <property type="entry name" value="AB_hydrolase_fold"/>
</dbReference>
<dbReference type="PIRSF" id="PIRSF022950">
    <property type="entry name" value="PPase_methylesterase_euk"/>
    <property type="match status" value="1"/>
</dbReference>
<reference evidence="4" key="1">
    <citation type="journal article" date="2020" name="New Phytol.">
        <title>Comparative genomics reveals dynamic genome evolution in host specialist ectomycorrhizal fungi.</title>
        <authorList>
            <person name="Lofgren L.A."/>
            <person name="Nguyen N.H."/>
            <person name="Vilgalys R."/>
            <person name="Ruytinx J."/>
            <person name="Liao H.L."/>
            <person name="Branco S."/>
            <person name="Kuo A."/>
            <person name="LaButti K."/>
            <person name="Lipzen A."/>
            <person name="Andreopoulos W."/>
            <person name="Pangilinan J."/>
            <person name="Riley R."/>
            <person name="Hundley H."/>
            <person name="Na H."/>
            <person name="Barry K."/>
            <person name="Grigoriev I.V."/>
            <person name="Stajich J.E."/>
            <person name="Kennedy P.G."/>
        </authorList>
    </citation>
    <scope>NUCLEOTIDE SEQUENCE</scope>
    <source>
        <strain evidence="4">S12</strain>
    </source>
</reference>
<dbReference type="AlphaFoldDB" id="A0A9P7DLE8"/>
<organism evidence="4 5">
    <name type="scientific">Suillus plorans</name>
    <dbReference type="NCBI Taxonomy" id="116603"/>
    <lineage>
        <taxon>Eukaryota</taxon>
        <taxon>Fungi</taxon>
        <taxon>Dikarya</taxon>
        <taxon>Basidiomycota</taxon>
        <taxon>Agaricomycotina</taxon>
        <taxon>Agaricomycetes</taxon>
        <taxon>Agaricomycetidae</taxon>
        <taxon>Boletales</taxon>
        <taxon>Suillineae</taxon>
        <taxon>Suillaceae</taxon>
        <taxon>Suillus</taxon>
    </lineage>
</organism>
<dbReference type="Gene3D" id="3.40.50.1820">
    <property type="entry name" value="alpha/beta hydrolase"/>
    <property type="match status" value="2"/>
</dbReference>